<dbReference type="Pfam" id="PF10067">
    <property type="entry name" value="DUF2306"/>
    <property type="match status" value="1"/>
</dbReference>
<proteinExistence type="predicted"/>
<accession>A0A5M6ZEK2</accession>
<keyword evidence="1" id="KW-0472">Membrane</keyword>
<reference evidence="2 3" key="1">
    <citation type="submission" date="2019-09" db="EMBL/GenBank/DDBJ databases">
        <authorList>
            <person name="Kevbrin V."/>
            <person name="Grouzdev D.S."/>
        </authorList>
    </citation>
    <scope>NUCLEOTIDE SEQUENCE [LARGE SCALE GENOMIC DNA]</scope>
    <source>
        <strain evidence="2 3">G-192</strain>
    </source>
</reference>
<feature type="transmembrane region" description="Helical" evidence="1">
    <location>
        <begin position="50"/>
        <end position="72"/>
    </location>
</feature>
<keyword evidence="3" id="KW-1185">Reference proteome</keyword>
<feature type="transmembrane region" description="Helical" evidence="1">
    <location>
        <begin position="177"/>
        <end position="200"/>
    </location>
</feature>
<name>A0A5M6ZEK2_9PROT</name>
<sequence length="213" mass="22545">MVKTPVFELKNAGFLVLAALSVSVAAASLRYALPEPPGAPVDVLANAHAIPFLAVHALFGAAALGIGPFQFWTRLRQIRRRLHMGLGVVYAACCVIAGTAGVILAFGNTHGPIAAAGFGLLGAAWLVTTAMAVQAVARGRYHVHRRWMIRSFALTFSAVTLRLQLAVVGLADLPFSSSYIAISFACWVPNLMAAELWIALTARQNQPASRKGA</sequence>
<feature type="transmembrane region" description="Helical" evidence="1">
    <location>
        <begin position="84"/>
        <end position="107"/>
    </location>
</feature>
<dbReference type="AlphaFoldDB" id="A0A5M6ZEK2"/>
<evidence type="ECO:0000313" key="2">
    <source>
        <dbReference type="EMBL" id="KAA5802304.1"/>
    </source>
</evidence>
<evidence type="ECO:0000313" key="3">
    <source>
        <dbReference type="Proteomes" id="UP000325122"/>
    </source>
</evidence>
<feature type="transmembrane region" description="Helical" evidence="1">
    <location>
        <begin position="149"/>
        <end position="171"/>
    </location>
</feature>
<dbReference type="RefSeq" id="WP_150023554.1">
    <property type="nucleotide sequence ID" value="NZ_VWOJ01000003.1"/>
</dbReference>
<protein>
    <submittedName>
        <fullName evidence="2">DUF2306 domain-containing protein</fullName>
    </submittedName>
</protein>
<keyword evidence="1" id="KW-1133">Transmembrane helix</keyword>
<dbReference type="InterPro" id="IPR018750">
    <property type="entry name" value="DUF2306_membrane"/>
</dbReference>
<dbReference type="Proteomes" id="UP000325122">
    <property type="component" value="Unassembled WGS sequence"/>
</dbReference>
<dbReference type="EMBL" id="VWOJ01000003">
    <property type="protein sequence ID" value="KAA5802304.1"/>
    <property type="molecule type" value="Genomic_DNA"/>
</dbReference>
<keyword evidence="1" id="KW-0812">Transmembrane</keyword>
<gene>
    <name evidence="2" type="ORF">F1654_10770</name>
</gene>
<organism evidence="2 3">
    <name type="scientific">Alkalicaulis satelles</name>
    <dbReference type="NCBI Taxonomy" id="2609175"/>
    <lineage>
        <taxon>Bacteria</taxon>
        <taxon>Pseudomonadati</taxon>
        <taxon>Pseudomonadota</taxon>
        <taxon>Alphaproteobacteria</taxon>
        <taxon>Maricaulales</taxon>
        <taxon>Maricaulaceae</taxon>
        <taxon>Alkalicaulis</taxon>
    </lineage>
</organism>
<evidence type="ECO:0000256" key="1">
    <source>
        <dbReference type="SAM" id="Phobius"/>
    </source>
</evidence>
<comment type="caution">
    <text evidence="2">The sequence shown here is derived from an EMBL/GenBank/DDBJ whole genome shotgun (WGS) entry which is preliminary data.</text>
</comment>
<feature type="transmembrane region" description="Helical" evidence="1">
    <location>
        <begin position="113"/>
        <end position="137"/>
    </location>
</feature>